<proteinExistence type="predicted"/>
<dbReference type="EMBL" id="UINC01215805">
    <property type="protein sequence ID" value="SVE41678.1"/>
    <property type="molecule type" value="Genomic_DNA"/>
</dbReference>
<sequence length="130" mass="15542">MMSIRDDLDLHTSSPTIEGHPTWVIHDPVRNTFFQIEWRVFEVLRRWEYGTAELIAKAVNRETALNISNKFVEQVSAFLSTHQLFRVEDNHGTKLLTEIRKKTRKSLWSWMLHNYLFFRIPVVRPDQFLT</sequence>
<feature type="non-terminal residue" evidence="1">
    <location>
        <position position="130"/>
    </location>
</feature>
<reference evidence="1" key="1">
    <citation type="submission" date="2018-05" db="EMBL/GenBank/DDBJ databases">
        <authorList>
            <person name="Lanie J.A."/>
            <person name="Ng W.-L."/>
            <person name="Kazmierczak K.M."/>
            <person name="Andrzejewski T.M."/>
            <person name="Davidsen T.M."/>
            <person name="Wayne K.J."/>
            <person name="Tettelin H."/>
            <person name="Glass J.I."/>
            <person name="Rusch D."/>
            <person name="Podicherti R."/>
            <person name="Tsui H.-C.T."/>
            <person name="Winkler M.E."/>
        </authorList>
    </citation>
    <scope>NUCLEOTIDE SEQUENCE</scope>
</reference>
<dbReference type="AlphaFoldDB" id="A0A383DCS7"/>
<protein>
    <submittedName>
        <fullName evidence="1">Uncharacterized protein</fullName>
    </submittedName>
</protein>
<organism evidence="1">
    <name type="scientific">marine metagenome</name>
    <dbReference type="NCBI Taxonomy" id="408172"/>
    <lineage>
        <taxon>unclassified sequences</taxon>
        <taxon>metagenomes</taxon>
        <taxon>ecological metagenomes</taxon>
    </lineage>
</organism>
<evidence type="ECO:0000313" key="1">
    <source>
        <dbReference type="EMBL" id="SVE41678.1"/>
    </source>
</evidence>
<gene>
    <name evidence="1" type="ORF">METZ01_LOCUS494532</name>
</gene>
<accession>A0A383DCS7</accession>
<name>A0A383DCS7_9ZZZZ</name>